<evidence type="ECO:0000256" key="4">
    <source>
        <dbReference type="ARBA" id="ARBA00012539"/>
    </source>
</evidence>
<evidence type="ECO:0000256" key="1">
    <source>
        <dbReference type="ARBA" id="ARBA00004429"/>
    </source>
</evidence>
<evidence type="ECO:0000256" key="14">
    <source>
        <dbReference type="ARBA" id="ARBA00023136"/>
    </source>
</evidence>
<feature type="transmembrane region" description="Helical" evidence="16">
    <location>
        <begin position="539"/>
        <end position="559"/>
    </location>
</feature>
<evidence type="ECO:0000256" key="2">
    <source>
        <dbReference type="ARBA" id="ARBA00005186"/>
    </source>
</evidence>
<comment type="caution">
    <text evidence="20">The sequence shown here is derived from an EMBL/GenBank/DDBJ whole genome shotgun (WGS) entry which is preliminary data.</text>
</comment>
<dbReference type="InterPro" id="IPR005150">
    <property type="entry name" value="Cellulose_synth"/>
</dbReference>
<evidence type="ECO:0000256" key="15">
    <source>
        <dbReference type="ARBA" id="ARBA00048682"/>
    </source>
</evidence>
<dbReference type="InterPro" id="IPR009875">
    <property type="entry name" value="PilZ_domain"/>
</dbReference>
<dbReference type="PANTHER" id="PTHR43867:SF2">
    <property type="entry name" value="CELLULOSE SYNTHASE CATALYTIC SUBUNIT A [UDP-FORMING]"/>
    <property type="match status" value="1"/>
</dbReference>
<dbReference type="Proteomes" id="UP000288395">
    <property type="component" value="Unassembled WGS sequence"/>
</dbReference>
<dbReference type="InterPro" id="IPR001173">
    <property type="entry name" value="Glyco_trans_2-like"/>
</dbReference>
<dbReference type="Pfam" id="PF00535">
    <property type="entry name" value="Glycos_transf_2"/>
    <property type="match status" value="1"/>
</dbReference>
<dbReference type="EC" id="2.4.1.12" evidence="4 16"/>
<feature type="domain" description="PilZ" evidence="19">
    <location>
        <begin position="706"/>
        <end position="800"/>
    </location>
</feature>
<dbReference type="AlphaFoldDB" id="A0A432VTJ0"/>
<evidence type="ECO:0000256" key="8">
    <source>
        <dbReference type="ARBA" id="ARBA00022636"/>
    </source>
</evidence>
<feature type="transmembrane region" description="Helical" evidence="16">
    <location>
        <begin position="209"/>
        <end position="228"/>
    </location>
</feature>
<dbReference type="InterPro" id="IPR003919">
    <property type="entry name" value="Cell_synth_A"/>
</dbReference>
<dbReference type="GO" id="GO:0035438">
    <property type="term" value="F:cyclic-di-GMP binding"/>
    <property type="evidence" value="ECO:0007669"/>
    <property type="project" value="InterPro"/>
</dbReference>
<dbReference type="InterPro" id="IPR050321">
    <property type="entry name" value="Glycosyltr_2/OpgH_subfam"/>
</dbReference>
<organism evidence="20 21">
    <name type="scientific">Aliidiomarina iranensis</name>
    <dbReference type="NCBI Taxonomy" id="1434071"/>
    <lineage>
        <taxon>Bacteria</taxon>
        <taxon>Pseudomonadati</taxon>
        <taxon>Pseudomonadota</taxon>
        <taxon>Gammaproteobacteria</taxon>
        <taxon>Alteromonadales</taxon>
        <taxon>Idiomarinaceae</taxon>
        <taxon>Aliidiomarina</taxon>
    </lineage>
</organism>
<keyword evidence="7 16" id="KW-0997">Cell inner membrane</keyword>
<dbReference type="InterPro" id="IPR029044">
    <property type="entry name" value="Nucleotide-diphossugar_trans"/>
</dbReference>
<dbReference type="Gene3D" id="2.40.10.220">
    <property type="entry name" value="predicted glycosyltransferase like domains"/>
    <property type="match status" value="1"/>
</dbReference>
<evidence type="ECO:0000313" key="21">
    <source>
        <dbReference type="Proteomes" id="UP000288395"/>
    </source>
</evidence>
<dbReference type="Pfam" id="PF07238">
    <property type="entry name" value="PilZ"/>
    <property type="match status" value="1"/>
</dbReference>
<evidence type="ECO:0000259" key="18">
    <source>
        <dbReference type="Pfam" id="PF00535"/>
    </source>
</evidence>
<evidence type="ECO:0000256" key="7">
    <source>
        <dbReference type="ARBA" id="ARBA00022519"/>
    </source>
</evidence>
<feature type="compositionally biased region" description="Polar residues" evidence="17">
    <location>
        <begin position="86"/>
        <end position="100"/>
    </location>
</feature>
<dbReference type="SUPFAM" id="SSF53448">
    <property type="entry name" value="Nucleotide-diphospho-sugar transferases"/>
    <property type="match status" value="1"/>
</dbReference>
<name>A0A432VTJ0_9GAMM</name>
<gene>
    <name evidence="20" type="primary">bcsA</name>
    <name evidence="20" type="ORF">CWE08_09440</name>
</gene>
<dbReference type="PRINTS" id="PR01439">
    <property type="entry name" value="CELLSNTHASEA"/>
</dbReference>
<feature type="transmembrane region" description="Helical" evidence="16">
    <location>
        <begin position="651"/>
        <end position="669"/>
    </location>
</feature>
<dbReference type="UniPathway" id="UPA00694"/>
<feature type="transmembrane region" description="Helical" evidence="16">
    <location>
        <begin position="243"/>
        <end position="264"/>
    </location>
</feature>
<evidence type="ECO:0000256" key="5">
    <source>
        <dbReference type="ARBA" id="ARBA00018714"/>
    </source>
</evidence>
<feature type="transmembrane region" description="Helical" evidence="16">
    <location>
        <begin position="565"/>
        <end position="587"/>
    </location>
</feature>
<evidence type="ECO:0000256" key="3">
    <source>
        <dbReference type="ARBA" id="ARBA00006739"/>
    </source>
</evidence>
<dbReference type="FunFam" id="3.90.550.10:FF:000061">
    <property type="entry name" value="Cellulose synthase catalytic subunit [UDP-forming]"/>
    <property type="match status" value="1"/>
</dbReference>
<dbReference type="NCBIfam" id="NF008558">
    <property type="entry name" value="PRK11498.1"/>
    <property type="match status" value="1"/>
</dbReference>
<evidence type="ECO:0000256" key="9">
    <source>
        <dbReference type="ARBA" id="ARBA00022676"/>
    </source>
</evidence>
<comment type="catalytic activity">
    <reaction evidence="15 16">
        <text>[(1-&gt;4)-beta-D-glucosyl](n) + UDP-alpha-D-glucose = [(1-&gt;4)-beta-D-glucosyl](n+1) + UDP + H(+)</text>
        <dbReference type="Rhea" id="RHEA:19929"/>
        <dbReference type="Rhea" id="RHEA-COMP:10033"/>
        <dbReference type="Rhea" id="RHEA-COMP:10034"/>
        <dbReference type="ChEBI" id="CHEBI:15378"/>
        <dbReference type="ChEBI" id="CHEBI:18246"/>
        <dbReference type="ChEBI" id="CHEBI:58223"/>
        <dbReference type="ChEBI" id="CHEBI:58885"/>
        <dbReference type="EC" id="2.4.1.12"/>
    </reaction>
</comment>
<proteinExistence type="inferred from homology"/>
<feature type="transmembrane region" description="Helical" evidence="16">
    <location>
        <begin position="185"/>
        <end position="202"/>
    </location>
</feature>
<evidence type="ECO:0000256" key="6">
    <source>
        <dbReference type="ARBA" id="ARBA00022475"/>
    </source>
</evidence>
<accession>A0A432VTJ0</accession>
<evidence type="ECO:0000256" key="17">
    <source>
        <dbReference type="SAM" id="MobiDB-lite"/>
    </source>
</evidence>
<dbReference type="GO" id="GO:0005886">
    <property type="term" value="C:plasma membrane"/>
    <property type="evidence" value="ECO:0007669"/>
    <property type="project" value="UniProtKB-SubCell"/>
</dbReference>
<dbReference type="GO" id="GO:0030244">
    <property type="term" value="P:cellulose biosynthetic process"/>
    <property type="evidence" value="ECO:0007669"/>
    <property type="project" value="UniProtKB-KW"/>
</dbReference>
<evidence type="ECO:0000256" key="10">
    <source>
        <dbReference type="ARBA" id="ARBA00022679"/>
    </source>
</evidence>
<dbReference type="SUPFAM" id="SSF141371">
    <property type="entry name" value="PilZ domain-like"/>
    <property type="match status" value="1"/>
</dbReference>
<keyword evidence="21" id="KW-1185">Reference proteome</keyword>
<dbReference type="EMBL" id="PIPJ01000007">
    <property type="protein sequence ID" value="RUO19700.1"/>
    <property type="molecule type" value="Genomic_DNA"/>
</dbReference>
<feature type="transmembrane region" description="Helical" evidence="16">
    <location>
        <begin position="681"/>
        <end position="701"/>
    </location>
</feature>
<keyword evidence="12 16" id="KW-0135">Cellulose biosynthesis</keyword>
<feature type="compositionally biased region" description="Polar residues" evidence="17">
    <location>
        <begin position="59"/>
        <end position="76"/>
    </location>
</feature>
<keyword evidence="10 16" id="KW-0808">Transferase</keyword>
<evidence type="ECO:0000256" key="16">
    <source>
        <dbReference type="RuleBase" id="RU365020"/>
    </source>
</evidence>
<keyword evidence="11 16" id="KW-0812">Transmembrane</keyword>
<keyword evidence="13 16" id="KW-1133">Transmembrane helix</keyword>
<dbReference type="GO" id="GO:0006011">
    <property type="term" value="P:UDP-alpha-D-glucose metabolic process"/>
    <property type="evidence" value="ECO:0007669"/>
    <property type="project" value="InterPro"/>
</dbReference>
<keyword evidence="9 16" id="KW-0328">Glycosyltransferase</keyword>
<evidence type="ECO:0000256" key="12">
    <source>
        <dbReference type="ARBA" id="ARBA00022916"/>
    </source>
</evidence>
<sequence>MRYWFPQINFSKLRLLDPIRFLVQLFWLIFFRQEREYEANKVEAEPIFHVERRKHARRPSNTSNANGSDTNNNASAGNVPFAANTGPENSAQTVHKSAQAQTKNRNFFQKVLRARKNVIRNSINLVKHQWVQNIKPYYTRKGTDAIQAFGDVGGYKWMNSGTARILLTVFAGIMVSFTVSLPVDATSQAIMLLVFWATALWVRDVQKRGALLLMVVLSILVSSRYLYWRLTQTINWDVPTDTALSLLLLSAELYAWTILVLGYVQTIWPLQRHVAKLPSDMSQWPSVDVYIPSYNEPLNVVRPTVLAALAMDWPEDKLNVYLLDDGKRKDFAEFAEKVGVGYIVRKDNSHAKAGNLNHALKLTKGDFITIFDCDHIPTRSFLQLAMGWFNEDPKLALVQTPHHFFSPDPFEKNLTMFRNKPNENELFYGLIQDGNDMWNASFFCGSCAVLKRGPLEEVGGIAVETVTEDAHTALKMHRLGYTSAYLNIPQAAGLATESLSAHIGQRIRWARGMAQIFRLDNPLIGKGLNLGQRICYANAMLYFLNGLPRLIFMMAPLAFLLLHSYIVFAPAIMIALYALPHIVHSYLTNSRTQGRYRHSFWAEMYETVLAWYIMRPTMVALISPKHGKFNVTAKGGLTPTTFFDWEVSRPYLILVMLCIVGFLFGFWRLATGPTDEYLTVALNLVWVSYNLIILGGAVAVAEEAKQVRAAHRIQVNRPITVITRSEHAYAVELVDYSDRGLGLKLPENCWLEENDEVDILLQDGLSSHSFKAQIVSRRGNLAGAIMQVDAIEDQQALIRATFSRADAWVGWRDTSYQERPISSLREVLAVGARGYKRMALQFAPKLGPIFAVLTKLGRFLRSLLPYFPGEKVN</sequence>
<comment type="subcellular location">
    <subcellularLocation>
        <location evidence="1">Cell inner membrane</location>
        <topology evidence="1">Multi-pass membrane protein</topology>
    </subcellularLocation>
</comment>
<dbReference type="OrthoDB" id="9806824at2"/>
<dbReference type="PANTHER" id="PTHR43867">
    <property type="entry name" value="CELLULOSE SYNTHASE CATALYTIC SUBUNIT A [UDP-FORMING]"/>
    <property type="match status" value="1"/>
</dbReference>
<dbReference type="NCBIfam" id="TIGR03030">
    <property type="entry name" value="CelA"/>
    <property type="match status" value="1"/>
</dbReference>
<evidence type="ECO:0000256" key="11">
    <source>
        <dbReference type="ARBA" id="ARBA00022692"/>
    </source>
</evidence>
<comment type="similarity">
    <text evidence="3">Belongs to the glycosyltransferase 2 family.</text>
</comment>
<dbReference type="GO" id="GO:0016760">
    <property type="term" value="F:cellulose synthase (UDP-forming) activity"/>
    <property type="evidence" value="ECO:0007669"/>
    <property type="project" value="UniProtKB-EC"/>
</dbReference>
<evidence type="ECO:0000256" key="13">
    <source>
        <dbReference type="ARBA" id="ARBA00022989"/>
    </source>
</evidence>
<evidence type="ECO:0000259" key="19">
    <source>
        <dbReference type="Pfam" id="PF07238"/>
    </source>
</evidence>
<keyword evidence="6 16" id="KW-1003">Cell membrane</keyword>
<protein>
    <recommendedName>
        <fullName evidence="5 16">Cellulose synthase catalytic subunit [UDP-forming]</fullName>
        <ecNumber evidence="4 16">2.4.1.12</ecNumber>
    </recommendedName>
</protein>
<comment type="cofactor">
    <cofactor evidence="16">
        <name>Mg(2+)</name>
        <dbReference type="ChEBI" id="CHEBI:18420"/>
    </cofactor>
</comment>
<comment type="pathway">
    <text evidence="2 16">Glycan metabolism; bacterial cellulose biosynthesis.</text>
</comment>
<dbReference type="Pfam" id="PF03552">
    <property type="entry name" value="Cellulose_synt"/>
    <property type="match status" value="1"/>
</dbReference>
<keyword evidence="14 16" id="KW-0472">Membrane</keyword>
<dbReference type="Gene3D" id="3.90.550.10">
    <property type="entry name" value="Spore Coat Polysaccharide Biosynthesis Protein SpsA, Chain A"/>
    <property type="match status" value="1"/>
</dbReference>
<feature type="transmembrane region" description="Helical" evidence="16">
    <location>
        <begin position="161"/>
        <end position="179"/>
    </location>
</feature>
<feature type="domain" description="Glycosyltransferase 2-like" evidence="18">
    <location>
        <begin position="289"/>
        <end position="458"/>
    </location>
</feature>
<evidence type="ECO:0000313" key="20">
    <source>
        <dbReference type="EMBL" id="RUO19700.1"/>
    </source>
</evidence>
<reference evidence="21" key="1">
    <citation type="journal article" date="2018" name="Front. Microbiol.">
        <title>Genome-Based Analysis Reveals the Taxonomy and Diversity of the Family Idiomarinaceae.</title>
        <authorList>
            <person name="Liu Y."/>
            <person name="Lai Q."/>
            <person name="Shao Z."/>
        </authorList>
    </citation>
    <scope>NUCLEOTIDE SEQUENCE [LARGE SCALE GENOMIC DNA]</scope>
    <source>
        <strain evidence="21">GBPy7</strain>
    </source>
</reference>
<comment type="function">
    <text evidence="16">Catalytic subunit of cellulose synthase. It polymerizes uridine 5'-diphosphate glucose to cellulose.</text>
</comment>
<feature type="region of interest" description="Disordered" evidence="17">
    <location>
        <begin position="53"/>
        <end position="100"/>
    </location>
</feature>
<dbReference type="CDD" id="cd06421">
    <property type="entry name" value="CESA_CelA_like"/>
    <property type="match status" value="1"/>
</dbReference>
<keyword evidence="8 16" id="KW-0973">c-di-GMP</keyword>